<evidence type="ECO:0000313" key="3">
    <source>
        <dbReference type="Proteomes" id="UP000001073"/>
    </source>
</evidence>
<dbReference type="GeneTree" id="ENSGT00390000011755"/>
<keyword evidence="3" id="KW-1185">Reference proteome</keyword>
<reference evidence="2" key="1">
    <citation type="submission" date="2012-10" db="EMBL/GenBank/DDBJ databases">
        <authorList>
            <consortium name="Gibbon Genome Sequencing Consortium"/>
        </authorList>
    </citation>
    <scope>NUCLEOTIDE SEQUENCE [LARGE SCALE GENOMIC DNA]</scope>
</reference>
<reference evidence="2" key="2">
    <citation type="submission" date="2025-08" db="UniProtKB">
        <authorList>
            <consortium name="Ensembl"/>
        </authorList>
    </citation>
    <scope>IDENTIFICATION</scope>
</reference>
<feature type="compositionally biased region" description="Pro residues" evidence="1">
    <location>
        <begin position="13"/>
        <end position="26"/>
    </location>
</feature>
<evidence type="ECO:0000313" key="2">
    <source>
        <dbReference type="Ensembl" id="ENSNLEP00000041908.1"/>
    </source>
</evidence>
<feature type="compositionally biased region" description="Polar residues" evidence="1">
    <location>
        <begin position="159"/>
        <end position="168"/>
    </location>
</feature>
<dbReference type="AlphaFoldDB" id="A0A2I3HE26"/>
<reference evidence="2" key="3">
    <citation type="submission" date="2025-09" db="UniProtKB">
        <authorList>
            <consortium name="Ensembl"/>
        </authorList>
    </citation>
    <scope>IDENTIFICATION</scope>
</reference>
<evidence type="ECO:0000256" key="1">
    <source>
        <dbReference type="SAM" id="MobiDB-lite"/>
    </source>
</evidence>
<proteinExistence type="predicted"/>
<feature type="region of interest" description="Disordered" evidence="1">
    <location>
        <begin position="123"/>
        <end position="171"/>
    </location>
</feature>
<dbReference type="Proteomes" id="UP000001073">
    <property type="component" value="Unplaced"/>
</dbReference>
<dbReference type="PANTHER" id="PTHR16471">
    <property type="entry name" value="CMT1A DUPLICATED REGION TRANSCRIPT 15 PROTEIN-LIKE PROTEIN"/>
    <property type="match status" value="1"/>
</dbReference>
<accession>A0A2I3HE26</accession>
<protein>
    <submittedName>
        <fullName evidence="2">Uncharacterized protein</fullName>
    </submittedName>
</protein>
<feature type="region of interest" description="Disordered" evidence="1">
    <location>
        <begin position="13"/>
        <end position="58"/>
    </location>
</feature>
<dbReference type="Ensembl" id="ENSNLET00000009875.2">
    <property type="protein sequence ID" value="ENSNLEP00000041908.1"/>
    <property type="gene ID" value="ENSNLEG00000007753.2"/>
</dbReference>
<organism evidence="2 3">
    <name type="scientific">Nomascus leucogenys</name>
    <name type="common">Northern white-cheeked gibbon</name>
    <name type="synonym">Hylobates leucogenys</name>
    <dbReference type="NCBI Taxonomy" id="61853"/>
    <lineage>
        <taxon>Eukaryota</taxon>
        <taxon>Metazoa</taxon>
        <taxon>Chordata</taxon>
        <taxon>Craniata</taxon>
        <taxon>Vertebrata</taxon>
        <taxon>Euteleostomi</taxon>
        <taxon>Mammalia</taxon>
        <taxon>Eutheria</taxon>
        <taxon>Euarchontoglires</taxon>
        <taxon>Primates</taxon>
        <taxon>Haplorrhini</taxon>
        <taxon>Catarrhini</taxon>
        <taxon>Hylobatidae</taxon>
        <taxon>Nomascus</taxon>
    </lineage>
</organism>
<sequence length="238" mass="25420">SGAEIQLFLVPPVEPVPAPGAGPPPRTALELEEAPEPSCRCPAQDQPSEELPDFMAPPVEPPASALELKVWLELEVAERGDQHSSSQQVPHCSQSWAQWTLWRQRPGCATWASLPHWRGTSVIQQSSSPAAEGPAATAAGGVCLPAGGAGEQEKEPVSRGSNRSSYSQRRPPCLLERHGGLPSARHLGHLPLMCCPGWPLLDRRTGGEGARGHLQRKLLNSAAAPQNLHACTCARIYS</sequence>
<name>A0A2I3HE26_NOMLE</name>
<dbReference type="PANTHER" id="PTHR16471:SF2">
    <property type="match status" value="1"/>
</dbReference>
<feature type="compositionally biased region" description="Low complexity" evidence="1">
    <location>
        <begin position="126"/>
        <end position="141"/>
    </location>
</feature>
<dbReference type="InParanoid" id="A0A2I3HE26"/>
<gene>
    <name evidence="2" type="primary">LOC101177122</name>
</gene>
<dbReference type="OMA" id="AICLYCA"/>